<evidence type="ECO:0000259" key="1">
    <source>
        <dbReference type="Pfam" id="PF01883"/>
    </source>
</evidence>
<dbReference type="Pfam" id="PF01883">
    <property type="entry name" value="FeS_assembly_P"/>
    <property type="match status" value="1"/>
</dbReference>
<dbReference type="Proteomes" id="UP000036000">
    <property type="component" value="Chromosome"/>
</dbReference>
<evidence type="ECO:0000313" key="3">
    <source>
        <dbReference type="Proteomes" id="UP000036000"/>
    </source>
</evidence>
<evidence type="ECO:0000313" key="2">
    <source>
        <dbReference type="EMBL" id="AKP64867.1"/>
    </source>
</evidence>
<keyword evidence="2" id="KW-0489">Methyltransferase</keyword>
<dbReference type="PANTHER" id="PTHR42831:SF1">
    <property type="entry name" value="FE-S PROTEIN MATURATION AUXILIARY FACTOR YITW"/>
    <property type="match status" value="1"/>
</dbReference>
<dbReference type="AlphaFoldDB" id="A0AAC8UWB4"/>
<dbReference type="RefSeq" id="WP_048734524.1">
    <property type="nucleotide sequence ID" value="NZ_CP012033.1"/>
</dbReference>
<dbReference type="InterPro" id="IPR002744">
    <property type="entry name" value="MIP18-like"/>
</dbReference>
<dbReference type="Gene3D" id="3.30.300.130">
    <property type="entry name" value="Fe-S cluster assembly (FSCA)"/>
    <property type="match status" value="1"/>
</dbReference>
<feature type="domain" description="MIP18 family-like" evidence="1">
    <location>
        <begin position="10"/>
        <end position="77"/>
    </location>
</feature>
<dbReference type="GO" id="GO:0008168">
    <property type="term" value="F:methyltransferase activity"/>
    <property type="evidence" value="ECO:0007669"/>
    <property type="project" value="UniProtKB-KW"/>
</dbReference>
<dbReference type="PANTHER" id="PTHR42831">
    <property type="entry name" value="FE-S PROTEIN MATURATION AUXILIARY FACTOR YITW"/>
    <property type="match status" value="1"/>
</dbReference>
<dbReference type="InterPro" id="IPR034904">
    <property type="entry name" value="FSCA_dom_sf"/>
</dbReference>
<sequence length="106" mass="11505">MDEEKLSAEESQVLDALKEIIDPELGIDLVNLGLIYDVTVTGKHCDVTMTLTTMGCPIGNVLASQISQAVMSVPVVETCDLNLVWEPAWNIDMMSRYAKVALGVHG</sequence>
<proteinExistence type="predicted"/>
<keyword evidence="2" id="KW-0808">Transferase</keyword>
<accession>A0AAC8UWB4</accession>
<dbReference type="GO" id="GO:0032259">
    <property type="term" value="P:methylation"/>
    <property type="evidence" value="ECO:0007669"/>
    <property type="project" value="UniProtKB-KW"/>
</dbReference>
<protein>
    <submittedName>
        <fullName evidence="2">DNA methyltransferase</fullName>
    </submittedName>
</protein>
<dbReference type="SUPFAM" id="SSF117916">
    <property type="entry name" value="Fe-S cluster assembly (FSCA) domain-like"/>
    <property type="match status" value="1"/>
</dbReference>
<keyword evidence="3" id="KW-1185">Reference proteome</keyword>
<organism evidence="2 3">
    <name type="scientific">Levilactobacillus koreensis</name>
    <dbReference type="NCBI Taxonomy" id="637971"/>
    <lineage>
        <taxon>Bacteria</taxon>
        <taxon>Bacillati</taxon>
        <taxon>Bacillota</taxon>
        <taxon>Bacilli</taxon>
        <taxon>Lactobacillales</taxon>
        <taxon>Lactobacillaceae</taxon>
        <taxon>Levilactobacillus</taxon>
    </lineage>
</organism>
<dbReference type="EMBL" id="CP012033">
    <property type="protein sequence ID" value="AKP64867.1"/>
    <property type="molecule type" value="Genomic_DNA"/>
</dbReference>
<reference evidence="2 3" key="1">
    <citation type="submission" date="2015-07" db="EMBL/GenBank/DDBJ databases">
        <title>Lactobacillus korensis/26-25/ whole genome sequencing.</title>
        <authorList>
            <person name="Kim M.K."/>
            <person name="Im W.-T."/>
            <person name="Srinivasan S."/>
            <person name="Lee J.-J."/>
        </authorList>
    </citation>
    <scope>NUCLEOTIDE SEQUENCE [LARGE SCALE GENOMIC DNA]</scope>
    <source>
        <strain evidence="2 3">26-25</strain>
    </source>
</reference>
<dbReference type="InterPro" id="IPR052339">
    <property type="entry name" value="Fe-S_Maturation_MIP18"/>
</dbReference>
<dbReference type="KEGG" id="lko:ABN16_07555"/>
<gene>
    <name evidence="2" type="ORF">ABN16_07555</name>
</gene>
<name>A0AAC8UWB4_9LACO</name>